<keyword evidence="1" id="KW-1133">Transmembrane helix</keyword>
<sequence>MVRTGQKARSDQLGRSDRTGWIGWLSSSVGPISSPLLAFALLQLQLKFADAPFEFIDAPHLLVDHQVPLSN</sequence>
<proteinExistence type="predicted"/>
<keyword evidence="1" id="KW-0812">Transmembrane</keyword>
<dbReference type="Proteomes" id="UP000232609">
    <property type="component" value="Chromosome"/>
</dbReference>
<dbReference type="EMBL" id="CP021392">
    <property type="protein sequence ID" value="AUD80133.1"/>
    <property type="molecule type" value="Genomic_DNA"/>
</dbReference>
<protein>
    <submittedName>
        <fullName evidence="2">Uncharacterized protein</fullName>
    </submittedName>
</protein>
<accession>A0AAP7S115</accession>
<evidence type="ECO:0000256" key="1">
    <source>
        <dbReference type="SAM" id="Phobius"/>
    </source>
</evidence>
<name>A0AAP7S115_BIFBR</name>
<dbReference type="AlphaFoldDB" id="A0AAP7S115"/>
<gene>
    <name evidence="2" type="ORF">NRBB51_0016</name>
</gene>
<organism evidence="2 3">
    <name type="scientific">Bifidobacterium breve</name>
    <dbReference type="NCBI Taxonomy" id="1685"/>
    <lineage>
        <taxon>Bacteria</taxon>
        <taxon>Bacillati</taxon>
        <taxon>Actinomycetota</taxon>
        <taxon>Actinomycetes</taxon>
        <taxon>Bifidobacteriales</taxon>
        <taxon>Bifidobacteriaceae</taxon>
        <taxon>Bifidobacterium</taxon>
    </lineage>
</organism>
<evidence type="ECO:0000313" key="2">
    <source>
        <dbReference type="EMBL" id="AUD80133.1"/>
    </source>
</evidence>
<evidence type="ECO:0000313" key="3">
    <source>
        <dbReference type="Proteomes" id="UP000232609"/>
    </source>
</evidence>
<reference evidence="2 3" key="1">
    <citation type="submission" date="2017-05" db="EMBL/GenBank/DDBJ databases">
        <title>Comparative genomics and methylome analysis of the gut commensal Bifidobacterium breve.</title>
        <authorList>
            <person name="Bottacini F."/>
            <person name="Morrissey R."/>
            <person name="Roberts R.J."/>
            <person name="James K."/>
            <person name="van Breen J."/>
            <person name="Egan M."/>
            <person name="Lambert J."/>
            <person name="van Limpt K."/>
            <person name="Stanton C."/>
            <person name="Knol J."/>
            <person name="O' Connell Motherway M."/>
            <person name="van Sinderen D."/>
        </authorList>
    </citation>
    <scope>NUCLEOTIDE SEQUENCE [LARGE SCALE GENOMIC DNA]</scope>
    <source>
        <strain evidence="2 3">NRBB51</strain>
    </source>
</reference>
<keyword evidence="1" id="KW-0472">Membrane</keyword>
<feature type="transmembrane region" description="Helical" evidence="1">
    <location>
        <begin position="21"/>
        <end position="42"/>
    </location>
</feature>